<dbReference type="Proteomes" id="UP000789702">
    <property type="component" value="Unassembled WGS sequence"/>
</dbReference>
<protein>
    <submittedName>
        <fullName evidence="1">10817_t:CDS:1</fullName>
    </submittedName>
</protein>
<evidence type="ECO:0000313" key="2">
    <source>
        <dbReference type="Proteomes" id="UP000789702"/>
    </source>
</evidence>
<name>A0ACA9N123_9GLOM</name>
<reference evidence="1" key="1">
    <citation type="submission" date="2021-06" db="EMBL/GenBank/DDBJ databases">
        <authorList>
            <person name="Kallberg Y."/>
            <person name="Tangrot J."/>
            <person name="Rosling A."/>
        </authorList>
    </citation>
    <scope>NUCLEOTIDE SEQUENCE</scope>
    <source>
        <strain evidence="1">IL203A</strain>
    </source>
</reference>
<comment type="caution">
    <text evidence="1">The sequence shown here is derived from an EMBL/GenBank/DDBJ whole genome shotgun (WGS) entry which is preliminary data.</text>
</comment>
<organism evidence="1 2">
    <name type="scientific">Dentiscutata heterogama</name>
    <dbReference type="NCBI Taxonomy" id="1316150"/>
    <lineage>
        <taxon>Eukaryota</taxon>
        <taxon>Fungi</taxon>
        <taxon>Fungi incertae sedis</taxon>
        <taxon>Mucoromycota</taxon>
        <taxon>Glomeromycotina</taxon>
        <taxon>Glomeromycetes</taxon>
        <taxon>Diversisporales</taxon>
        <taxon>Gigasporaceae</taxon>
        <taxon>Dentiscutata</taxon>
    </lineage>
</organism>
<dbReference type="EMBL" id="CAJVPU010012572">
    <property type="protein sequence ID" value="CAG8624734.1"/>
    <property type="molecule type" value="Genomic_DNA"/>
</dbReference>
<accession>A0ACA9N123</accession>
<feature type="non-terminal residue" evidence="1">
    <location>
        <position position="114"/>
    </location>
</feature>
<keyword evidence="2" id="KW-1185">Reference proteome</keyword>
<sequence length="114" mass="13518">MSLDQSKYPENNPFSLKQNNTNYKYHIINEGFYPPKNKVWYTSAFSYNKTQYKALDSYLVRTSWGRNKSHHTVECKIEYEQDGPVFIIRFEENSQQYVLNSKKSPTAVANDYLK</sequence>
<evidence type="ECO:0000313" key="1">
    <source>
        <dbReference type="EMBL" id="CAG8624734.1"/>
    </source>
</evidence>
<gene>
    <name evidence="1" type="ORF">DHETER_LOCUS8159</name>
</gene>
<proteinExistence type="predicted"/>